<comment type="caution">
    <text evidence="1">The sequence shown here is derived from an EMBL/GenBank/DDBJ whole genome shotgun (WGS) entry which is preliminary data.</text>
</comment>
<organism evidence="1 2">
    <name type="scientific">Methanosuratincola subterraneus</name>
    <dbReference type="NCBI Taxonomy" id="2593994"/>
    <lineage>
        <taxon>Archaea</taxon>
        <taxon>Thermoproteota</taxon>
        <taxon>Methanosuratincolia</taxon>
        <taxon>Candidatus Methanomethylicales</taxon>
        <taxon>Candidatus Methanomethylicaceae</taxon>
        <taxon>Candidatus Methanosuratincola (ex Vanwonterghem et al. 2016)</taxon>
    </lineage>
</organism>
<evidence type="ECO:0000313" key="1">
    <source>
        <dbReference type="EMBL" id="RWX72935.1"/>
    </source>
</evidence>
<name>A0A3S3TRC3_METS7</name>
<accession>A0A3S3TRC3</accession>
<evidence type="ECO:0000313" key="2">
    <source>
        <dbReference type="Proteomes" id="UP000288215"/>
    </source>
</evidence>
<dbReference type="Proteomes" id="UP000288215">
    <property type="component" value="Unassembled WGS sequence"/>
</dbReference>
<dbReference type="AlphaFoldDB" id="A0A3S3TRC3"/>
<protein>
    <submittedName>
        <fullName evidence="1">Uncharacterized protein</fullName>
    </submittedName>
</protein>
<proteinExistence type="predicted"/>
<gene>
    <name evidence="1" type="ORF">Metus_0909</name>
</gene>
<reference evidence="1 2" key="1">
    <citation type="submission" date="2018-12" db="EMBL/GenBank/DDBJ databases">
        <title>The complete genome of the methanogenic archaea of the candidate phylum Verstraetearchaeota, obtained from the metagenome of underground thermal water.</title>
        <authorList>
            <person name="Kadnikov V.V."/>
            <person name="Mardanov A.V."/>
            <person name="Beletsky A.V."/>
            <person name="Karnachuk O.V."/>
            <person name="Ravin N.V."/>
        </authorList>
    </citation>
    <scope>NUCLEOTIDE SEQUENCE [LARGE SCALE GENOMIC DNA]</scope>
    <source>
        <strain evidence="1">Ch88</strain>
    </source>
</reference>
<dbReference type="EMBL" id="RXGA01000003">
    <property type="protein sequence ID" value="RWX72935.1"/>
    <property type="molecule type" value="Genomic_DNA"/>
</dbReference>
<sequence>MHDEILKEIDAAYEKKLKEFRALAKLFREEITSKINLRKDEINKETENKPEVVP</sequence>